<gene>
    <name evidence="15" type="ORF">AB1Y20_001378</name>
</gene>
<dbReference type="InterPro" id="IPR019811">
    <property type="entry name" value="HDH_CS"/>
</dbReference>
<evidence type="ECO:0000256" key="4">
    <source>
        <dbReference type="ARBA" id="ARBA00013213"/>
    </source>
</evidence>
<comment type="pathway">
    <text evidence="2 11">Amino-acid biosynthesis; L-methionine biosynthesis via de novo pathway; L-homoserine from L-aspartate: step 3/3.</text>
</comment>
<evidence type="ECO:0000256" key="3">
    <source>
        <dbReference type="ARBA" id="ARBA00006753"/>
    </source>
</evidence>
<evidence type="ECO:0000256" key="5">
    <source>
        <dbReference type="ARBA" id="ARBA00013376"/>
    </source>
</evidence>
<dbReference type="Pfam" id="PF03447">
    <property type="entry name" value="NAD_binding_3"/>
    <property type="match status" value="1"/>
</dbReference>
<dbReference type="InterPro" id="IPR001342">
    <property type="entry name" value="HDH_cat"/>
</dbReference>
<dbReference type="InterPro" id="IPR036291">
    <property type="entry name" value="NAD(P)-bd_dom_sf"/>
</dbReference>
<dbReference type="InterPro" id="IPR002912">
    <property type="entry name" value="ACT_dom"/>
</dbReference>
<name>A0AB34KCE0_PRYPA</name>
<comment type="catalytic activity">
    <reaction evidence="11">
        <text>L-homoserine + NADP(+) = L-aspartate 4-semialdehyde + NADPH + H(+)</text>
        <dbReference type="Rhea" id="RHEA:15761"/>
        <dbReference type="ChEBI" id="CHEBI:15378"/>
        <dbReference type="ChEBI" id="CHEBI:57476"/>
        <dbReference type="ChEBI" id="CHEBI:57783"/>
        <dbReference type="ChEBI" id="CHEBI:58349"/>
        <dbReference type="ChEBI" id="CHEBI:537519"/>
        <dbReference type="EC" id="1.1.1.3"/>
    </reaction>
</comment>
<comment type="similarity">
    <text evidence="3 12">Belongs to the homoserine dehydrogenase family.</text>
</comment>
<evidence type="ECO:0000259" key="14">
    <source>
        <dbReference type="PROSITE" id="PS51671"/>
    </source>
</evidence>
<keyword evidence="7 11" id="KW-0791">Threonine biosynthesis</keyword>
<dbReference type="Pfam" id="PF00742">
    <property type="entry name" value="Homoserine_dh"/>
    <property type="match status" value="1"/>
</dbReference>
<sequence length="469" mass="49818">MAARLLLLALSCASAWQMGTAPMGVRRPAASAPAPATMGLRPANIAIVGGGTVGGGIVEILSRKAAFVRGQLNTDITISKVCVRDASKPRDFQLPEGCTITDEIESILSDDSVDTVVEVMGGTTLAKDVILRSLKAGKNVVTANKALIAQDLTLIQKTLDEVNAGREDKVQFRFEAAVCGGIPIIRTLQSDFLGDDVTQISGIINGCTNFILSNMAGGGLTYADALKEASALGYAEADPTLDVGGFDARSKLRILMKLAFGIDVDEDEIPCRGITEVTSTDFEYAKLLVGTVKLLGVAKLDKGGKKISAFVSPCFVPTQNTLSSISGATNAVQVSSTSLQQSVFVGQGAGRYPTANSCVSDILAICQGQTSVPFPKEASNLQFVNSFESAFYIRIRFRDRVGITFDLGQIFSDCGVSIYSMLQNPIKDRDDAMFVVTTDPVDVTNVKTACVKLEATDWCIGEIFYMPVL</sequence>
<evidence type="ECO:0000256" key="11">
    <source>
        <dbReference type="RuleBase" id="RU000579"/>
    </source>
</evidence>
<keyword evidence="10 11" id="KW-0486">Methionine biosynthesis</keyword>
<dbReference type="Proteomes" id="UP001515480">
    <property type="component" value="Unassembled WGS sequence"/>
</dbReference>
<feature type="chain" id="PRO_5044255954" description="Homoserine dehydrogenase" evidence="13">
    <location>
        <begin position="16"/>
        <end position="469"/>
    </location>
</feature>
<dbReference type="PANTHER" id="PTHR43331:SF1">
    <property type="entry name" value="HOMOSERINE DEHYDROGENASE"/>
    <property type="match status" value="1"/>
</dbReference>
<dbReference type="InterPro" id="IPR005106">
    <property type="entry name" value="Asp/hSer_DH_NAD-bd"/>
</dbReference>
<keyword evidence="13" id="KW-0732">Signal</keyword>
<feature type="signal peptide" evidence="13">
    <location>
        <begin position="1"/>
        <end position="15"/>
    </location>
</feature>
<dbReference type="GO" id="GO:0009086">
    <property type="term" value="P:methionine biosynthetic process"/>
    <property type="evidence" value="ECO:0007669"/>
    <property type="project" value="UniProtKB-KW"/>
</dbReference>
<dbReference type="SUPFAM" id="SSF51735">
    <property type="entry name" value="NAD(P)-binding Rossmann-fold domains"/>
    <property type="match status" value="1"/>
</dbReference>
<proteinExistence type="inferred from homology"/>
<dbReference type="Gene3D" id="3.30.360.10">
    <property type="entry name" value="Dihydrodipicolinate Reductase, domain 2"/>
    <property type="match status" value="1"/>
</dbReference>
<evidence type="ECO:0000313" key="15">
    <source>
        <dbReference type="EMBL" id="KAL1530476.1"/>
    </source>
</evidence>
<dbReference type="FunFam" id="3.30.360.10:FF:000005">
    <property type="entry name" value="Homoserine dehydrogenase"/>
    <property type="match status" value="1"/>
</dbReference>
<protein>
    <recommendedName>
        <fullName evidence="5 11">Homoserine dehydrogenase</fullName>
        <ecNumber evidence="4 11">1.1.1.3</ecNumber>
    </recommendedName>
</protein>
<keyword evidence="16" id="KW-1185">Reference proteome</keyword>
<dbReference type="InterPro" id="IPR016204">
    <property type="entry name" value="HDH"/>
</dbReference>
<dbReference type="EC" id="1.1.1.3" evidence="4 11"/>
<comment type="pathway">
    <text evidence="1 11">Amino-acid biosynthesis; L-threonine biosynthesis; L-threonine from L-aspartate: step 3/5.</text>
</comment>
<organism evidence="15 16">
    <name type="scientific">Prymnesium parvum</name>
    <name type="common">Toxic golden alga</name>
    <dbReference type="NCBI Taxonomy" id="97485"/>
    <lineage>
        <taxon>Eukaryota</taxon>
        <taxon>Haptista</taxon>
        <taxon>Haptophyta</taxon>
        <taxon>Prymnesiophyceae</taxon>
        <taxon>Prymnesiales</taxon>
        <taxon>Prymnesiaceae</taxon>
        <taxon>Prymnesium</taxon>
    </lineage>
</organism>
<dbReference type="Gene3D" id="3.30.70.260">
    <property type="match status" value="1"/>
</dbReference>
<keyword evidence="9 11" id="KW-0560">Oxidoreductase</keyword>
<dbReference type="PIRSF" id="PIRSF000098">
    <property type="entry name" value="Homoser_dehydrog"/>
    <property type="match status" value="1"/>
</dbReference>
<dbReference type="NCBIfam" id="NF004976">
    <property type="entry name" value="PRK06349.1"/>
    <property type="match status" value="1"/>
</dbReference>
<dbReference type="SUPFAM" id="SSF55021">
    <property type="entry name" value="ACT-like"/>
    <property type="match status" value="1"/>
</dbReference>
<dbReference type="AlphaFoldDB" id="A0AB34KCE0"/>
<keyword evidence="6 11" id="KW-0028">Amino-acid biosynthesis</keyword>
<evidence type="ECO:0000256" key="8">
    <source>
        <dbReference type="ARBA" id="ARBA00022857"/>
    </source>
</evidence>
<evidence type="ECO:0000256" key="12">
    <source>
        <dbReference type="RuleBase" id="RU004171"/>
    </source>
</evidence>
<feature type="domain" description="ACT" evidence="14">
    <location>
        <begin position="392"/>
        <end position="468"/>
    </location>
</feature>
<dbReference type="GO" id="GO:0009088">
    <property type="term" value="P:threonine biosynthetic process"/>
    <property type="evidence" value="ECO:0007669"/>
    <property type="project" value="UniProtKB-KW"/>
</dbReference>
<evidence type="ECO:0000256" key="13">
    <source>
        <dbReference type="SAM" id="SignalP"/>
    </source>
</evidence>
<dbReference type="PROSITE" id="PS01042">
    <property type="entry name" value="HOMOSER_DHGENASE"/>
    <property type="match status" value="1"/>
</dbReference>
<dbReference type="GO" id="GO:0050661">
    <property type="term" value="F:NADP binding"/>
    <property type="evidence" value="ECO:0007669"/>
    <property type="project" value="InterPro"/>
</dbReference>
<dbReference type="InterPro" id="IPR045865">
    <property type="entry name" value="ACT-like_dom_sf"/>
</dbReference>
<evidence type="ECO:0000256" key="1">
    <source>
        <dbReference type="ARBA" id="ARBA00005056"/>
    </source>
</evidence>
<accession>A0AB34KCE0</accession>
<evidence type="ECO:0000256" key="2">
    <source>
        <dbReference type="ARBA" id="ARBA00005062"/>
    </source>
</evidence>
<dbReference type="GO" id="GO:0004412">
    <property type="term" value="F:homoserine dehydrogenase activity"/>
    <property type="evidence" value="ECO:0007669"/>
    <property type="project" value="UniProtKB-EC"/>
</dbReference>
<dbReference type="Gene3D" id="3.40.50.720">
    <property type="entry name" value="NAD(P)-binding Rossmann-like Domain"/>
    <property type="match status" value="1"/>
</dbReference>
<evidence type="ECO:0000256" key="9">
    <source>
        <dbReference type="ARBA" id="ARBA00023002"/>
    </source>
</evidence>
<dbReference type="EMBL" id="JBGBPQ010000001">
    <property type="protein sequence ID" value="KAL1530476.1"/>
    <property type="molecule type" value="Genomic_DNA"/>
</dbReference>
<evidence type="ECO:0000313" key="16">
    <source>
        <dbReference type="Proteomes" id="UP001515480"/>
    </source>
</evidence>
<dbReference type="PANTHER" id="PTHR43331">
    <property type="entry name" value="HOMOSERINE DEHYDROGENASE"/>
    <property type="match status" value="1"/>
</dbReference>
<evidence type="ECO:0000256" key="7">
    <source>
        <dbReference type="ARBA" id="ARBA00022697"/>
    </source>
</evidence>
<comment type="caution">
    <text evidence="15">The sequence shown here is derived from an EMBL/GenBank/DDBJ whole genome shotgun (WGS) entry which is preliminary data.</text>
</comment>
<evidence type="ECO:0000256" key="10">
    <source>
        <dbReference type="ARBA" id="ARBA00023167"/>
    </source>
</evidence>
<keyword evidence="8 11" id="KW-0521">NADP</keyword>
<dbReference type="PROSITE" id="PS51671">
    <property type="entry name" value="ACT"/>
    <property type="match status" value="1"/>
</dbReference>
<reference evidence="15 16" key="1">
    <citation type="journal article" date="2024" name="Science">
        <title>Giant polyketide synthase enzymes in the biosynthesis of giant marine polyether toxins.</title>
        <authorList>
            <person name="Fallon T.R."/>
            <person name="Shende V.V."/>
            <person name="Wierzbicki I.H."/>
            <person name="Pendleton A.L."/>
            <person name="Watervoot N.F."/>
            <person name="Auber R.P."/>
            <person name="Gonzalez D.J."/>
            <person name="Wisecaver J.H."/>
            <person name="Moore B.S."/>
        </authorList>
    </citation>
    <scope>NUCLEOTIDE SEQUENCE [LARGE SCALE GENOMIC DNA]</scope>
    <source>
        <strain evidence="15 16">12B1</strain>
    </source>
</reference>
<dbReference type="SUPFAM" id="SSF55347">
    <property type="entry name" value="Glyceraldehyde-3-phosphate dehydrogenase-like, C-terminal domain"/>
    <property type="match status" value="1"/>
</dbReference>
<evidence type="ECO:0000256" key="6">
    <source>
        <dbReference type="ARBA" id="ARBA00022605"/>
    </source>
</evidence>